<keyword evidence="4 7" id="KW-1133">Transmembrane helix</keyword>
<protein>
    <submittedName>
        <fullName evidence="8">Putative membrane protein</fullName>
    </submittedName>
</protein>
<feature type="transmembrane region" description="Helical" evidence="7">
    <location>
        <begin position="271"/>
        <end position="298"/>
    </location>
</feature>
<dbReference type="OrthoDB" id="277931at2759"/>
<evidence type="ECO:0000256" key="2">
    <source>
        <dbReference type="ARBA" id="ARBA00009824"/>
    </source>
</evidence>
<comment type="similarity">
    <text evidence="2">Belongs to the TMCO4 family.</text>
</comment>
<dbReference type="PANTHER" id="PTHR17920:SF22">
    <property type="entry name" value="DUF726 DOMAIN PROTEIN (AFU_ORTHOLOGUE AFUA_2G12860)"/>
    <property type="match status" value="1"/>
</dbReference>
<evidence type="ECO:0000256" key="4">
    <source>
        <dbReference type="ARBA" id="ARBA00022989"/>
    </source>
</evidence>
<dbReference type="GO" id="GO:0016020">
    <property type="term" value="C:membrane"/>
    <property type="evidence" value="ECO:0007669"/>
    <property type="project" value="UniProtKB-SubCell"/>
</dbReference>
<keyword evidence="9" id="KW-1185">Reference proteome</keyword>
<feature type="region of interest" description="Disordered" evidence="6">
    <location>
        <begin position="56"/>
        <end position="98"/>
    </location>
</feature>
<evidence type="ECO:0000313" key="8">
    <source>
        <dbReference type="EMBL" id="TVY31108.1"/>
    </source>
</evidence>
<feature type="compositionally biased region" description="Basic and acidic residues" evidence="6">
    <location>
        <begin position="74"/>
        <end position="98"/>
    </location>
</feature>
<keyword evidence="5 7" id="KW-0472">Membrane</keyword>
<dbReference type="GeneID" id="41980270"/>
<evidence type="ECO:0000313" key="9">
    <source>
        <dbReference type="Proteomes" id="UP000431533"/>
    </source>
</evidence>
<name>A0A8H8U4A0_9HELO</name>
<feature type="region of interest" description="Disordered" evidence="6">
    <location>
        <begin position="658"/>
        <end position="708"/>
    </location>
</feature>
<evidence type="ECO:0000256" key="3">
    <source>
        <dbReference type="ARBA" id="ARBA00022692"/>
    </source>
</evidence>
<evidence type="ECO:0000256" key="7">
    <source>
        <dbReference type="SAM" id="Phobius"/>
    </source>
</evidence>
<dbReference type="RefSeq" id="XP_031009890.1">
    <property type="nucleotide sequence ID" value="XM_031145066.1"/>
</dbReference>
<evidence type="ECO:0000256" key="5">
    <source>
        <dbReference type="ARBA" id="ARBA00023136"/>
    </source>
</evidence>
<reference evidence="8 9" key="1">
    <citation type="submission" date="2018-05" db="EMBL/GenBank/DDBJ databases">
        <title>Genome sequencing and assembly of the regulated plant pathogen Lachnellula willkommii and related sister species for the development of diagnostic species identification markers.</title>
        <authorList>
            <person name="Giroux E."/>
            <person name="Bilodeau G."/>
        </authorList>
    </citation>
    <scope>NUCLEOTIDE SEQUENCE [LARGE SCALE GENOMIC DNA]</scope>
    <source>
        <strain evidence="8 9">CBS 185.66</strain>
    </source>
</reference>
<feature type="region of interest" description="Disordered" evidence="6">
    <location>
        <begin position="1"/>
        <end position="20"/>
    </location>
</feature>
<feature type="transmembrane region" description="Helical" evidence="7">
    <location>
        <begin position="310"/>
        <end position="330"/>
    </location>
</feature>
<dbReference type="SUPFAM" id="SSF53474">
    <property type="entry name" value="alpha/beta-Hydrolases"/>
    <property type="match status" value="1"/>
</dbReference>
<feature type="compositionally biased region" description="Basic and acidic residues" evidence="6">
    <location>
        <begin position="662"/>
        <end position="708"/>
    </location>
</feature>
<dbReference type="InterPro" id="IPR029058">
    <property type="entry name" value="AB_hydrolase_fold"/>
</dbReference>
<feature type="compositionally biased region" description="Basic and acidic residues" evidence="6">
    <location>
        <begin position="1"/>
        <end position="17"/>
    </location>
</feature>
<dbReference type="AlphaFoldDB" id="A0A8H8U4A0"/>
<dbReference type="InterPro" id="IPR007941">
    <property type="entry name" value="DUF726"/>
</dbReference>
<proteinExistence type="inferred from homology"/>
<dbReference type="EMBL" id="QGMH01000001">
    <property type="protein sequence ID" value="TVY31108.1"/>
    <property type="molecule type" value="Genomic_DNA"/>
</dbReference>
<evidence type="ECO:0000256" key="1">
    <source>
        <dbReference type="ARBA" id="ARBA00004141"/>
    </source>
</evidence>
<comment type="caution">
    <text evidence="8">The sequence shown here is derived from an EMBL/GenBank/DDBJ whole genome shotgun (WGS) entry which is preliminary data.</text>
</comment>
<dbReference type="PANTHER" id="PTHR17920">
    <property type="entry name" value="TRANSMEMBRANE AND COILED-COIL DOMAIN-CONTAINING PROTEIN 4 TMCO4"/>
    <property type="match status" value="1"/>
</dbReference>
<comment type="subcellular location">
    <subcellularLocation>
        <location evidence="1">Membrane</location>
        <topology evidence="1">Multi-pass membrane protein</topology>
    </subcellularLocation>
</comment>
<evidence type="ECO:0000256" key="6">
    <source>
        <dbReference type="SAM" id="MobiDB-lite"/>
    </source>
</evidence>
<gene>
    <name evidence="8" type="ORF">LHYA1_G000072</name>
</gene>
<dbReference type="Pfam" id="PF05277">
    <property type="entry name" value="DUF726"/>
    <property type="match status" value="1"/>
</dbReference>
<dbReference type="Proteomes" id="UP000431533">
    <property type="component" value="Unassembled WGS sequence"/>
</dbReference>
<sequence length="708" mass="77756">MTDSKQGDSSEKQKDDLSTILTTEEQIELTLLIANITEVMRKQITATFEASIGSAKPPAQALHVGDKNPNIDQSKAHEETDEEEKARKLQEKREKELSAPKMKELKKDALDFFDKWRESIILRLGQVVNNPKEVVDEKVKEASVEATPNADPPTETKVIRRNTNIEEADAALVELYPPTSTHLYSLPKDKRVILLHAMLLLLLSLEHYTAHSRILLLHISSSLHLPLHILSEQEVKVAQGLLEAAKRMSGNEETQKRADDNKVAWRWKVGLAGVAGAAVIGVTGGLAAPLVAGAIGTIMGGLGLGATTAAGLLGALAESGVIVGSLFGAYGAGMTSKMMDAYAKEVEDFAFLPLNGSKHQDPKPEDRRLRVTIGISGWLTQKEDIITPWRALGHESEVFALRWELEALTKLGSSMESVVKSAAWTGTLKFAYEMRVLSMSQGSALLSSILRNLTLTQHTVAKKEIIARTIFASLMDALWPIALLKVSKVVDNPFSVAKNRADKAGLVLADALINKAQGERPVTLIGYSLGARMIYSCLMSLAERRAFGLVESAVLVGTPAPSDAAPWRAMRSVVSGRLINVYSENDYILAFLYRTSSIQYGVAGLQEVQDVKGIENVNVSDMVSGHLRLQYLAGSILEKIGFEDIDKGEVAREEETLALLEEQDRKEEEEKKGEAIDPDEEAAKMEKEVEKKSERTMMQNFKEKLHFK</sequence>
<accession>A0A8H8U4A0</accession>
<keyword evidence="3 7" id="KW-0812">Transmembrane</keyword>
<organism evidence="8 9">
    <name type="scientific">Lachnellula hyalina</name>
    <dbReference type="NCBI Taxonomy" id="1316788"/>
    <lineage>
        <taxon>Eukaryota</taxon>
        <taxon>Fungi</taxon>
        <taxon>Dikarya</taxon>
        <taxon>Ascomycota</taxon>
        <taxon>Pezizomycotina</taxon>
        <taxon>Leotiomycetes</taxon>
        <taxon>Helotiales</taxon>
        <taxon>Lachnaceae</taxon>
        <taxon>Lachnellula</taxon>
    </lineage>
</organism>
<dbReference type="Gene3D" id="3.40.50.1820">
    <property type="entry name" value="alpha/beta hydrolase"/>
    <property type="match status" value="1"/>
</dbReference>